<evidence type="ECO:0000256" key="1">
    <source>
        <dbReference type="ARBA" id="ARBA00023125"/>
    </source>
</evidence>
<keyword evidence="6" id="KW-1185">Reference proteome</keyword>
<dbReference type="AlphaFoldDB" id="A0A544TBW9"/>
<comment type="subunit">
    <text evidence="2">Homotetramer.</text>
</comment>
<dbReference type="RefSeq" id="WP_142537907.1">
    <property type="nucleotide sequence ID" value="NZ_BMIE01000001.1"/>
</dbReference>
<dbReference type="PIRSF" id="PIRSF002070">
    <property type="entry name" value="SSB"/>
    <property type="match status" value="1"/>
</dbReference>
<dbReference type="EMBL" id="VDGH01000003">
    <property type="protein sequence ID" value="TQR14928.1"/>
    <property type="molecule type" value="Genomic_DNA"/>
</dbReference>
<evidence type="ECO:0000313" key="6">
    <source>
        <dbReference type="Proteomes" id="UP000317316"/>
    </source>
</evidence>
<dbReference type="PANTHER" id="PTHR10302">
    <property type="entry name" value="SINGLE-STRANDED DNA-BINDING PROTEIN"/>
    <property type="match status" value="1"/>
</dbReference>
<dbReference type="OrthoDB" id="9809878at2"/>
<name>A0A544TBW9_9BACI</name>
<dbReference type="HAMAP" id="MF_00984">
    <property type="entry name" value="SSB"/>
    <property type="match status" value="1"/>
</dbReference>
<dbReference type="GO" id="GO:0006260">
    <property type="term" value="P:DNA replication"/>
    <property type="evidence" value="ECO:0007669"/>
    <property type="project" value="InterPro"/>
</dbReference>
<dbReference type="InterPro" id="IPR000424">
    <property type="entry name" value="Primosome_PriB/ssb"/>
</dbReference>
<dbReference type="NCBIfam" id="TIGR00621">
    <property type="entry name" value="ssb"/>
    <property type="match status" value="1"/>
</dbReference>
<dbReference type="Pfam" id="PF00436">
    <property type="entry name" value="SSB"/>
    <property type="match status" value="1"/>
</dbReference>
<accession>A0A544TBW9</accession>
<organism evidence="5 6">
    <name type="scientific">Psychrobacillus lasiicapitis</name>
    <dbReference type="NCBI Taxonomy" id="1636719"/>
    <lineage>
        <taxon>Bacteria</taxon>
        <taxon>Bacillati</taxon>
        <taxon>Bacillota</taxon>
        <taxon>Bacilli</taxon>
        <taxon>Bacillales</taxon>
        <taxon>Bacillaceae</taxon>
        <taxon>Psychrobacillus</taxon>
    </lineage>
</organism>
<keyword evidence="1 2" id="KW-0238">DNA-binding</keyword>
<dbReference type="CDD" id="cd04496">
    <property type="entry name" value="SSB_OBF"/>
    <property type="match status" value="1"/>
</dbReference>
<comment type="caution">
    <text evidence="5">The sequence shown here is derived from an EMBL/GenBank/DDBJ whole genome shotgun (WGS) entry which is preliminary data.</text>
</comment>
<comment type="caution">
    <text evidence="2">Lacks conserved residue(s) required for the propagation of feature annotation.</text>
</comment>
<dbReference type="GO" id="GO:0003697">
    <property type="term" value="F:single-stranded DNA binding"/>
    <property type="evidence" value="ECO:0007669"/>
    <property type="project" value="UniProtKB-UniRule"/>
</dbReference>
<evidence type="ECO:0000256" key="3">
    <source>
        <dbReference type="PIRNR" id="PIRNR002070"/>
    </source>
</evidence>
<dbReference type="SUPFAM" id="SSF50249">
    <property type="entry name" value="Nucleic acid-binding proteins"/>
    <property type="match status" value="1"/>
</dbReference>
<dbReference type="PANTHER" id="PTHR10302:SF27">
    <property type="entry name" value="SINGLE-STRANDED DNA-BINDING PROTEIN"/>
    <property type="match status" value="1"/>
</dbReference>
<feature type="region of interest" description="Disordered" evidence="4">
    <location>
        <begin position="104"/>
        <end position="139"/>
    </location>
</feature>
<evidence type="ECO:0000313" key="5">
    <source>
        <dbReference type="EMBL" id="TQR14928.1"/>
    </source>
</evidence>
<dbReference type="Gene3D" id="2.40.50.140">
    <property type="entry name" value="Nucleic acid-binding proteins"/>
    <property type="match status" value="1"/>
</dbReference>
<proteinExistence type="inferred from homology"/>
<dbReference type="GO" id="GO:0009295">
    <property type="term" value="C:nucleoid"/>
    <property type="evidence" value="ECO:0007669"/>
    <property type="project" value="TreeGrafter"/>
</dbReference>
<dbReference type="InterPro" id="IPR012340">
    <property type="entry name" value="NA-bd_OB-fold"/>
</dbReference>
<evidence type="ECO:0000256" key="2">
    <source>
        <dbReference type="HAMAP-Rule" id="MF_00984"/>
    </source>
</evidence>
<evidence type="ECO:0000256" key="4">
    <source>
        <dbReference type="SAM" id="MobiDB-lite"/>
    </source>
</evidence>
<sequence length="139" mass="15533">MNTVSIIGRMTKAPQLKYLSEGRLQTSFVLAVNKGYKSDDADFVLCTIWGKLAETTVKYCGKGSLVGISGRLNTRSYDKGDGTRVFVTEVVVEDIRFLVTKKRDEEEQNGMQSIATQEHSKNEETDFEFPATQSNQLPV</sequence>
<reference evidence="5 6" key="1">
    <citation type="submission" date="2019-05" db="EMBL/GenBank/DDBJ databases">
        <title>Psychrobacillus vulpis sp. nov., a new species isolated from feces of a red fox that inhabits in The Tablas de Daimiel Natural Park, Albacete, Spain.</title>
        <authorList>
            <person name="Rodriguez M."/>
            <person name="Reina J.C."/>
            <person name="Bejar V."/>
            <person name="Llamas I."/>
        </authorList>
    </citation>
    <scope>NUCLEOTIDE SEQUENCE [LARGE SCALE GENOMIC DNA]</scope>
    <source>
        <strain evidence="5 6">NEAU-3TGS17</strain>
    </source>
</reference>
<dbReference type="Proteomes" id="UP000317316">
    <property type="component" value="Unassembled WGS sequence"/>
</dbReference>
<gene>
    <name evidence="5" type="primary">ssb</name>
    <name evidence="5" type="ORF">FG382_05540</name>
</gene>
<dbReference type="PROSITE" id="PS50935">
    <property type="entry name" value="SSB"/>
    <property type="match status" value="1"/>
</dbReference>
<protein>
    <recommendedName>
        <fullName evidence="2 3">Single-stranded DNA-binding protein</fullName>
        <shortName evidence="2">SSB</shortName>
    </recommendedName>
</protein>
<dbReference type="InterPro" id="IPR011344">
    <property type="entry name" value="ssDNA-bd"/>
</dbReference>